<accession>A0A7X3MMF9</accession>
<reference evidence="2 3" key="1">
    <citation type="submission" date="2019-12" db="EMBL/GenBank/DDBJ databases">
        <title>Sporaefaciens musculi gen. nov., sp. nov., a novel bacterium isolated from the caecum of an obese mouse.</title>
        <authorList>
            <person name="Rasmussen T.S."/>
            <person name="Streidl T."/>
            <person name="Hitch T.C.A."/>
            <person name="Wortmann E."/>
            <person name="Deptula P."/>
            <person name="Hansen M."/>
            <person name="Nielsen D.S."/>
            <person name="Clavel T."/>
            <person name="Vogensen F.K."/>
        </authorList>
    </citation>
    <scope>NUCLEOTIDE SEQUENCE [LARGE SCALE GENOMIC DNA]</scope>
    <source>
        <strain evidence="2 3">WCA-9-b2</strain>
        <plasmid evidence="2">unnamed</plasmid>
    </source>
</reference>
<geneLocation type="plasmid" evidence="2">
    <name>unnamed</name>
</geneLocation>
<proteinExistence type="predicted"/>
<dbReference type="RefSeq" id="WP_159757634.1">
    <property type="nucleotide sequence ID" value="NZ_WUQX01000003.1"/>
</dbReference>
<evidence type="ECO:0000256" key="1">
    <source>
        <dbReference type="SAM" id="Coils"/>
    </source>
</evidence>
<keyword evidence="1" id="KW-0175">Coiled coil</keyword>
<gene>
    <name evidence="2" type="ORF">GN277_28295</name>
</gene>
<dbReference type="Proteomes" id="UP000460412">
    <property type="component" value="Unassembled WGS sequence"/>
</dbReference>
<dbReference type="EMBL" id="WUQX01000003">
    <property type="protein sequence ID" value="MXP79064.1"/>
    <property type="molecule type" value="Genomic_DNA"/>
</dbReference>
<dbReference type="AlphaFoldDB" id="A0A7X3MMF9"/>
<keyword evidence="2" id="KW-0614">Plasmid</keyword>
<name>A0A7X3MMF9_9FIRM</name>
<protein>
    <submittedName>
        <fullName evidence="2">Uncharacterized protein</fullName>
    </submittedName>
</protein>
<sequence>MNFGYIGKYVPLRKTYIPKENYLMYEYDYEQELREKQNEIDRLEIQLAECPREIWRLRNVCREYEEQICQSN</sequence>
<feature type="coiled-coil region" evidence="1">
    <location>
        <begin position="26"/>
        <end position="53"/>
    </location>
</feature>
<keyword evidence="3" id="KW-1185">Reference proteome</keyword>
<organism evidence="2 3">
    <name type="scientific">Sporofaciens musculi</name>
    <dbReference type="NCBI Taxonomy" id="2681861"/>
    <lineage>
        <taxon>Bacteria</taxon>
        <taxon>Bacillati</taxon>
        <taxon>Bacillota</taxon>
        <taxon>Clostridia</taxon>
        <taxon>Lachnospirales</taxon>
        <taxon>Lachnospiraceae</taxon>
        <taxon>Sporofaciens</taxon>
    </lineage>
</organism>
<evidence type="ECO:0000313" key="3">
    <source>
        <dbReference type="Proteomes" id="UP000460412"/>
    </source>
</evidence>
<evidence type="ECO:0000313" key="2">
    <source>
        <dbReference type="EMBL" id="MXP79064.1"/>
    </source>
</evidence>
<comment type="caution">
    <text evidence="2">The sequence shown here is derived from an EMBL/GenBank/DDBJ whole genome shotgun (WGS) entry which is preliminary data.</text>
</comment>